<dbReference type="AlphaFoldDB" id="A0A1E5SHN5"/>
<comment type="caution">
    <text evidence="1">The sequence shown here is derived from an EMBL/GenBank/DDBJ whole genome shotgun (WGS) entry which is preliminary data.</text>
</comment>
<dbReference type="STRING" id="1849968.A8C32_05345"/>
<evidence type="ECO:0000313" key="2">
    <source>
        <dbReference type="Proteomes" id="UP000095713"/>
    </source>
</evidence>
<protein>
    <submittedName>
        <fullName evidence="1">Uncharacterized protein</fullName>
    </submittedName>
</protein>
<dbReference type="EMBL" id="MDJD01000054">
    <property type="protein sequence ID" value="OEJ98624.1"/>
    <property type="molecule type" value="Genomic_DNA"/>
</dbReference>
<sequence>MTSFMKKQKIDFSKLVDDSFLSPEEFAECLDKGVEMLFYIEEDTFDRKDIQNVVFALKRISDSLRN</sequence>
<reference evidence="1 2" key="1">
    <citation type="submission" date="2016-05" db="EMBL/GenBank/DDBJ databases">
        <title>Draft Genome Sequence of Algibacter sp. Strain SK-16 Isolated from the Surface Water of Aburatsubo Inlet.</title>
        <authorList>
            <person name="Wong S.-K."/>
            <person name="Yoshizawa S."/>
            <person name="Nakajima Y."/>
            <person name="Ogura Y."/>
            <person name="Tetsuya H."/>
            <person name="Hamasaki K."/>
        </authorList>
    </citation>
    <scope>NUCLEOTIDE SEQUENCE [LARGE SCALE GENOMIC DNA]</scope>
    <source>
        <strain evidence="1 2">SK-16</strain>
    </source>
</reference>
<keyword evidence="2" id="KW-1185">Reference proteome</keyword>
<dbReference type="Proteomes" id="UP000095713">
    <property type="component" value="Unassembled WGS sequence"/>
</dbReference>
<proteinExistence type="predicted"/>
<gene>
    <name evidence="1" type="ORF">A8C32_05345</name>
</gene>
<accession>A0A1E5SHN5</accession>
<organism evidence="1 2">
    <name type="scientific">Flavivirga aquatica</name>
    <dbReference type="NCBI Taxonomy" id="1849968"/>
    <lineage>
        <taxon>Bacteria</taxon>
        <taxon>Pseudomonadati</taxon>
        <taxon>Bacteroidota</taxon>
        <taxon>Flavobacteriia</taxon>
        <taxon>Flavobacteriales</taxon>
        <taxon>Flavobacteriaceae</taxon>
        <taxon>Flavivirga</taxon>
    </lineage>
</organism>
<name>A0A1E5SHN5_9FLAO</name>
<evidence type="ECO:0000313" key="1">
    <source>
        <dbReference type="EMBL" id="OEJ98624.1"/>
    </source>
</evidence>